<organism evidence="10 11">
    <name type="scientific">Sedimentisphaera cyanobacteriorum</name>
    <dbReference type="NCBI Taxonomy" id="1940790"/>
    <lineage>
        <taxon>Bacteria</taxon>
        <taxon>Pseudomonadati</taxon>
        <taxon>Planctomycetota</taxon>
        <taxon>Phycisphaerae</taxon>
        <taxon>Sedimentisphaerales</taxon>
        <taxon>Sedimentisphaeraceae</taxon>
        <taxon>Sedimentisphaera</taxon>
    </lineage>
</organism>
<dbReference type="EMBL" id="CP019633">
    <property type="protein sequence ID" value="AQQ09900.1"/>
    <property type="molecule type" value="Genomic_DNA"/>
</dbReference>
<dbReference type="PROSITE" id="PS00608">
    <property type="entry name" value="GLYCOSYL_HYDROL_F2_2"/>
    <property type="match status" value="1"/>
</dbReference>
<dbReference type="Gene3D" id="2.60.120.260">
    <property type="entry name" value="Galactose-binding domain-like"/>
    <property type="match status" value="1"/>
</dbReference>
<dbReference type="GO" id="GO:0005975">
    <property type="term" value="P:carbohydrate metabolic process"/>
    <property type="evidence" value="ECO:0007669"/>
    <property type="project" value="InterPro"/>
</dbReference>
<dbReference type="RefSeq" id="WP_077540626.1">
    <property type="nucleotide sequence ID" value="NZ_CP019633.1"/>
</dbReference>
<dbReference type="SUPFAM" id="SSF51445">
    <property type="entry name" value="(Trans)glycosidases"/>
    <property type="match status" value="1"/>
</dbReference>
<protein>
    <submittedName>
        <fullName evidence="10">Beta-galactosidase</fullName>
        <ecNumber evidence="10">3.2.1.23</ecNumber>
    </submittedName>
</protein>
<dbReference type="InterPro" id="IPR051913">
    <property type="entry name" value="GH2_Domain-Containing"/>
</dbReference>
<evidence type="ECO:0000256" key="1">
    <source>
        <dbReference type="ARBA" id="ARBA00007401"/>
    </source>
</evidence>
<dbReference type="InterPro" id="IPR017853">
    <property type="entry name" value="GH"/>
</dbReference>
<dbReference type="EC" id="3.2.1.23" evidence="10"/>
<evidence type="ECO:0000259" key="5">
    <source>
        <dbReference type="Pfam" id="PF00703"/>
    </source>
</evidence>
<evidence type="ECO:0000256" key="4">
    <source>
        <dbReference type="SAM" id="SignalP"/>
    </source>
</evidence>
<gene>
    <name evidence="10" type="primary">lacZ_10</name>
    <name evidence="10" type="ORF">L21SP3_01721</name>
</gene>
<feature type="domain" description="Glycosyl hydrolases family 2 sugar binding" evidence="7">
    <location>
        <begin position="86"/>
        <end position="174"/>
    </location>
</feature>
<comment type="similarity">
    <text evidence="1">Belongs to the glycosyl hydrolase 2 family.</text>
</comment>
<feature type="domain" description="Glycoside hydrolase family 2 catalytic" evidence="6">
    <location>
        <begin position="302"/>
        <end position="501"/>
    </location>
</feature>
<dbReference type="InterPro" id="IPR006104">
    <property type="entry name" value="Glyco_hydro_2_N"/>
</dbReference>
<evidence type="ECO:0000259" key="7">
    <source>
        <dbReference type="Pfam" id="PF02837"/>
    </source>
</evidence>
<dbReference type="InterPro" id="IPR006102">
    <property type="entry name" value="Ig-like_GH2"/>
</dbReference>
<reference evidence="11" key="1">
    <citation type="submission" date="2017-02" db="EMBL/GenBank/DDBJ databases">
        <title>Comparative genomics and description of representatives of a novel lineage of planctomycetes thriving in anoxic sediments.</title>
        <authorList>
            <person name="Spring S."/>
            <person name="Bunk B."/>
            <person name="Sproer C."/>
            <person name="Klenk H.-P."/>
        </authorList>
    </citation>
    <scope>NUCLEOTIDE SEQUENCE [LARGE SCALE GENOMIC DNA]</scope>
    <source>
        <strain evidence="11">L21-RPul-D3</strain>
    </source>
</reference>
<feature type="domain" description="Glycoside hydrolase family 2 immunoglobulin-like beta-sandwich" evidence="5">
    <location>
        <begin position="192"/>
        <end position="294"/>
    </location>
</feature>
<evidence type="ECO:0000313" key="10">
    <source>
        <dbReference type="EMBL" id="AQQ09900.1"/>
    </source>
</evidence>
<dbReference type="Pfam" id="PF16355">
    <property type="entry name" value="DUF4982"/>
    <property type="match status" value="1"/>
</dbReference>
<dbReference type="Gene3D" id="2.60.40.10">
    <property type="entry name" value="Immunoglobulins"/>
    <property type="match status" value="3"/>
</dbReference>
<dbReference type="InterPro" id="IPR008979">
    <property type="entry name" value="Galactose-bd-like_sf"/>
</dbReference>
<dbReference type="OrthoDB" id="9762066at2"/>
<dbReference type="InterPro" id="IPR006103">
    <property type="entry name" value="Glyco_hydro_2_cat"/>
</dbReference>
<evidence type="ECO:0000259" key="6">
    <source>
        <dbReference type="Pfam" id="PF02836"/>
    </source>
</evidence>
<feature type="domain" description="Glycoside hydrolase family 2" evidence="9">
    <location>
        <begin position="697"/>
        <end position="784"/>
    </location>
</feature>
<sequence length="796" mass="90574" precursor="true">MLKSYPKTVLWCFLLFSAFFCTKTLAEDYPARHNFNSEWRFHLGDGDFKSPEFDSSSWRKLSLPHDWSTEGEFSKDNPTRNANLPGGIGWYIKKFSIPAEHTEKQVELEFGGIYRHSEVWINGRSLGMQYDGYTTFYHDITDYVNFGAENTVAVRVDNSEHPNCRWYSGSGIYRNTWLTFRNPLHITNWGTYITTPEVSSKKASVKIETAVKNDGKKKDFSLRTEIYGPEGNKIKQISTEKTARFKEKLKINQKIEVDSPKLWSTQRPQLYKAVSIVSSDGETKSRRETRFGIRRLRFDAEEGFFLNGKNLDFKGVCLHHEAGTLGAAVPKGVWQRRLENLRDIGCNAIRTAHNPPSQEFLDICDELGFLVMDEFVDKWENEKFADEHFREEWRDNYLNTIKRDRNHPCVVMWSVGNENLPAGSKEQNGYLKMLGGFVRYHDPTRPVVSGMRRGGDYNVEKKVENILKSCEYMDLIALNYGEQWADELAETNPDKPFVSTESYTYFNSSDKRRYAKIESAPWLDAARSDFNTGVFLWVGIDYLGESGWPKIGSKAGLFDIAGFRKASSYLYEAFWSDKPSIYAAVYKQDPDDFSKTGQWGWPNLTESWNFEDKQTADLAVYTNCKKAALYLNDKKIGEKKLADFPNGIVKFKGVSYEKGVLRAAGIENGEEVCNYELKTSGEPAKVRLTAEDTPREDGICHIRAEVVDSEGRVVKHAENELEFSADGGGEIIALSNGDVTSHRSFSETSLWSAYKGRVLCIVRVEGEKPLRIKAGSEGLESGRIQISPADSSGSNR</sequence>
<dbReference type="STRING" id="1940790.L21SP3_01721"/>
<dbReference type="Pfam" id="PF02837">
    <property type="entry name" value="Glyco_hydro_2_N"/>
    <property type="match status" value="1"/>
</dbReference>
<dbReference type="Gene3D" id="3.20.20.80">
    <property type="entry name" value="Glycosidases"/>
    <property type="match status" value="1"/>
</dbReference>
<dbReference type="PANTHER" id="PTHR42732">
    <property type="entry name" value="BETA-GALACTOSIDASE"/>
    <property type="match status" value="1"/>
</dbReference>
<evidence type="ECO:0000259" key="9">
    <source>
        <dbReference type="Pfam" id="PF18565"/>
    </source>
</evidence>
<dbReference type="Pfam" id="PF00703">
    <property type="entry name" value="Glyco_hydro_2"/>
    <property type="match status" value="1"/>
</dbReference>
<name>A0A1Q2HR73_9BACT</name>
<feature type="domain" description="DUF4982" evidence="8">
    <location>
        <begin position="614"/>
        <end position="673"/>
    </location>
</feature>
<feature type="chain" id="PRO_5011958812" evidence="4">
    <location>
        <begin position="27"/>
        <end position="796"/>
    </location>
</feature>
<feature type="signal peptide" evidence="4">
    <location>
        <begin position="1"/>
        <end position="26"/>
    </location>
</feature>
<keyword evidence="11" id="KW-1185">Reference proteome</keyword>
<keyword evidence="3 10" id="KW-0326">Glycosidase</keyword>
<dbReference type="KEGG" id="pbu:L21SP3_01721"/>
<dbReference type="SUPFAM" id="SSF49785">
    <property type="entry name" value="Galactose-binding domain-like"/>
    <property type="match status" value="1"/>
</dbReference>
<evidence type="ECO:0000259" key="8">
    <source>
        <dbReference type="Pfam" id="PF16355"/>
    </source>
</evidence>
<dbReference type="InterPro" id="IPR006101">
    <property type="entry name" value="Glyco_hydro_2"/>
</dbReference>
<dbReference type="Pfam" id="PF02836">
    <property type="entry name" value="Glyco_hydro_2_C"/>
    <property type="match status" value="1"/>
</dbReference>
<evidence type="ECO:0000313" key="11">
    <source>
        <dbReference type="Proteomes" id="UP000188273"/>
    </source>
</evidence>
<accession>A0A1Q2HR73</accession>
<dbReference type="PANTHER" id="PTHR42732:SF1">
    <property type="entry name" value="BETA-MANNOSIDASE"/>
    <property type="match status" value="1"/>
</dbReference>
<evidence type="ECO:0000256" key="3">
    <source>
        <dbReference type="ARBA" id="ARBA00023295"/>
    </source>
</evidence>
<evidence type="ECO:0000256" key="2">
    <source>
        <dbReference type="ARBA" id="ARBA00022801"/>
    </source>
</evidence>
<keyword evidence="2 10" id="KW-0378">Hydrolase</keyword>
<dbReference type="InterPro" id="IPR013783">
    <property type="entry name" value="Ig-like_fold"/>
</dbReference>
<dbReference type="InterPro" id="IPR036156">
    <property type="entry name" value="Beta-gal/glucu_dom_sf"/>
</dbReference>
<proteinExistence type="inferred from homology"/>
<dbReference type="InterPro" id="IPR023232">
    <property type="entry name" value="Glyco_hydro_2_AS"/>
</dbReference>
<keyword evidence="4" id="KW-0732">Signal</keyword>
<dbReference type="InterPro" id="IPR040605">
    <property type="entry name" value="Glyco_hydro2_dom5"/>
</dbReference>
<dbReference type="SUPFAM" id="SSF49303">
    <property type="entry name" value="beta-Galactosidase/glucuronidase domain"/>
    <property type="match status" value="1"/>
</dbReference>
<dbReference type="Proteomes" id="UP000188273">
    <property type="component" value="Chromosome"/>
</dbReference>
<dbReference type="Pfam" id="PF18565">
    <property type="entry name" value="Glyco_hydro2_C5"/>
    <property type="match status" value="1"/>
</dbReference>
<dbReference type="InterPro" id="IPR032311">
    <property type="entry name" value="DUF4982"/>
</dbReference>
<dbReference type="AlphaFoldDB" id="A0A1Q2HR73"/>
<dbReference type="PRINTS" id="PR00132">
    <property type="entry name" value="GLHYDRLASE2"/>
</dbReference>
<dbReference type="GO" id="GO:0004565">
    <property type="term" value="F:beta-galactosidase activity"/>
    <property type="evidence" value="ECO:0007669"/>
    <property type="project" value="UniProtKB-EC"/>
</dbReference>